<organism evidence="2 3">
    <name type="scientific">Solanum commersonii</name>
    <name type="common">Commerson's wild potato</name>
    <name type="synonym">Commerson's nightshade</name>
    <dbReference type="NCBI Taxonomy" id="4109"/>
    <lineage>
        <taxon>Eukaryota</taxon>
        <taxon>Viridiplantae</taxon>
        <taxon>Streptophyta</taxon>
        <taxon>Embryophyta</taxon>
        <taxon>Tracheophyta</taxon>
        <taxon>Spermatophyta</taxon>
        <taxon>Magnoliopsida</taxon>
        <taxon>eudicotyledons</taxon>
        <taxon>Gunneridae</taxon>
        <taxon>Pentapetalae</taxon>
        <taxon>asterids</taxon>
        <taxon>lamiids</taxon>
        <taxon>Solanales</taxon>
        <taxon>Solanaceae</taxon>
        <taxon>Solanoideae</taxon>
        <taxon>Solaneae</taxon>
        <taxon>Solanum</taxon>
    </lineage>
</organism>
<dbReference type="OrthoDB" id="1304968at2759"/>
<reference evidence="2 3" key="1">
    <citation type="submission" date="2020-09" db="EMBL/GenBank/DDBJ databases">
        <title>De no assembly of potato wild relative species, Solanum commersonii.</title>
        <authorList>
            <person name="Cho K."/>
        </authorList>
    </citation>
    <scope>NUCLEOTIDE SEQUENCE [LARGE SCALE GENOMIC DNA]</scope>
    <source>
        <strain evidence="2">LZ3.2</strain>
        <tissue evidence="2">Leaf</tissue>
    </source>
</reference>
<dbReference type="Proteomes" id="UP000824120">
    <property type="component" value="Chromosome 8"/>
</dbReference>
<proteinExistence type="predicted"/>
<evidence type="ECO:0000256" key="1">
    <source>
        <dbReference type="SAM" id="SignalP"/>
    </source>
</evidence>
<name>A0A9J5Y0N2_SOLCO</name>
<evidence type="ECO:0000313" key="2">
    <source>
        <dbReference type="EMBL" id="KAG5593072.1"/>
    </source>
</evidence>
<dbReference type="EMBL" id="JACXVP010000008">
    <property type="protein sequence ID" value="KAG5593072.1"/>
    <property type="molecule type" value="Genomic_DNA"/>
</dbReference>
<keyword evidence="1" id="KW-0732">Signal</keyword>
<evidence type="ECO:0000313" key="3">
    <source>
        <dbReference type="Proteomes" id="UP000824120"/>
    </source>
</evidence>
<protein>
    <submittedName>
        <fullName evidence="2">Uncharacterized protein</fullName>
    </submittedName>
</protein>
<dbReference type="AlphaFoldDB" id="A0A9J5Y0N2"/>
<gene>
    <name evidence="2" type="ORF">H5410_043586</name>
</gene>
<feature type="chain" id="PRO_5039887799" evidence="1">
    <location>
        <begin position="21"/>
        <end position="77"/>
    </location>
</feature>
<accession>A0A9J5Y0N2</accession>
<sequence length="77" mass="8937">MWLKILLFPLMVNLKDTVEGFVQNIESGRLMEETSEGYLMDLIHSNVVMVSKRKYNGKVKNGQAHDVVLHFCLERSR</sequence>
<keyword evidence="3" id="KW-1185">Reference proteome</keyword>
<feature type="signal peptide" evidence="1">
    <location>
        <begin position="1"/>
        <end position="20"/>
    </location>
</feature>
<comment type="caution">
    <text evidence="2">The sequence shown here is derived from an EMBL/GenBank/DDBJ whole genome shotgun (WGS) entry which is preliminary data.</text>
</comment>